<name>A0AAD4E8A1_9AGAM</name>
<comment type="caution">
    <text evidence="1">The sequence shown here is derived from an EMBL/GenBank/DDBJ whole genome shotgun (WGS) entry which is preliminary data.</text>
</comment>
<gene>
    <name evidence="1" type="ORF">F5891DRAFT_1172742</name>
</gene>
<evidence type="ECO:0000313" key="2">
    <source>
        <dbReference type="Proteomes" id="UP001195769"/>
    </source>
</evidence>
<dbReference type="Proteomes" id="UP001195769">
    <property type="component" value="Unassembled WGS sequence"/>
</dbReference>
<sequence length="272" mass="30192">MSVAQIADSMAAMIPLFQSQLFAVAFDLPGDSIIQRRGLPLRLLQVLVGIVALPLADVEKVVPLALASSCHGLSRFKISLKDLVARTAQGIDDTNPTTALSFVSWFNLTHLQSNIIISSHKYFPVALLISGPYGISNLDYQSFLDFWMDECQAYKKIPEDRFSIDALEGVNISEVATTQGTFFKDLDLFDPVELAMTLAPRTVVPAYVGLRDIFSRKANGTYVANVARDAWIISGESRSAKWRLWGHRFMNWLVYSQAEILAPSGKCKPFEI</sequence>
<evidence type="ECO:0000313" key="1">
    <source>
        <dbReference type="EMBL" id="KAG1901156.1"/>
    </source>
</evidence>
<accession>A0AAD4E8A1</accession>
<protein>
    <submittedName>
        <fullName evidence="1">Uncharacterized protein</fullName>
    </submittedName>
</protein>
<dbReference type="RefSeq" id="XP_041226731.1">
    <property type="nucleotide sequence ID" value="XM_041365605.1"/>
</dbReference>
<organism evidence="1 2">
    <name type="scientific">Suillus fuscotomentosus</name>
    <dbReference type="NCBI Taxonomy" id="1912939"/>
    <lineage>
        <taxon>Eukaryota</taxon>
        <taxon>Fungi</taxon>
        <taxon>Dikarya</taxon>
        <taxon>Basidiomycota</taxon>
        <taxon>Agaricomycotina</taxon>
        <taxon>Agaricomycetes</taxon>
        <taxon>Agaricomycetidae</taxon>
        <taxon>Boletales</taxon>
        <taxon>Suillineae</taxon>
        <taxon>Suillaceae</taxon>
        <taxon>Suillus</taxon>
    </lineage>
</organism>
<dbReference type="EMBL" id="JABBWK010000023">
    <property type="protein sequence ID" value="KAG1901156.1"/>
    <property type="molecule type" value="Genomic_DNA"/>
</dbReference>
<dbReference type="AlphaFoldDB" id="A0AAD4E8A1"/>
<dbReference type="GeneID" id="64659903"/>
<keyword evidence="2" id="KW-1185">Reference proteome</keyword>
<reference evidence="1" key="1">
    <citation type="journal article" date="2020" name="New Phytol.">
        <title>Comparative genomics reveals dynamic genome evolution in host specialist ectomycorrhizal fungi.</title>
        <authorList>
            <person name="Lofgren L.A."/>
            <person name="Nguyen N.H."/>
            <person name="Vilgalys R."/>
            <person name="Ruytinx J."/>
            <person name="Liao H.L."/>
            <person name="Branco S."/>
            <person name="Kuo A."/>
            <person name="LaButti K."/>
            <person name="Lipzen A."/>
            <person name="Andreopoulos W."/>
            <person name="Pangilinan J."/>
            <person name="Riley R."/>
            <person name="Hundley H."/>
            <person name="Na H."/>
            <person name="Barry K."/>
            <person name="Grigoriev I.V."/>
            <person name="Stajich J.E."/>
            <person name="Kennedy P.G."/>
        </authorList>
    </citation>
    <scope>NUCLEOTIDE SEQUENCE</scope>
    <source>
        <strain evidence="1">FC203</strain>
    </source>
</reference>
<proteinExistence type="predicted"/>